<reference evidence="1 2" key="1">
    <citation type="submission" date="2020-02" db="EMBL/GenBank/DDBJ databases">
        <authorList>
            <person name="Zheng R.K."/>
            <person name="Sun C.M."/>
        </authorList>
    </citation>
    <scope>NUCLEOTIDE SEQUENCE [LARGE SCALE GENOMIC DNA]</scope>
    <source>
        <strain evidence="2">zrk23</strain>
    </source>
</reference>
<protein>
    <recommendedName>
        <fullName evidence="3">Homogentisate 1,2-dioxygenase</fullName>
    </recommendedName>
</protein>
<dbReference type="RefSeq" id="WP_165326267.1">
    <property type="nucleotide sequence ID" value="NZ_CP049109.1"/>
</dbReference>
<proteinExistence type="predicted"/>
<name>A0A6G6Y3X3_9SPHN</name>
<dbReference type="KEGG" id="spzr:G5C33_05300"/>
<keyword evidence="2" id="KW-1185">Reference proteome</keyword>
<evidence type="ECO:0008006" key="3">
    <source>
        <dbReference type="Google" id="ProtNLM"/>
    </source>
</evidence>
<gene>
    <name evidence="1" type="ORF">G5C33_05300</name>
</gene>
<dbReference type="Proteomes" id="UP000501568">
    <property type="component" value="Chromosome"/>
</dbReference>
<evidence type="ECO:0000313" key="2">
    <source>
        <dbReference type="Proteomes" id="UP000501568"/>
    </source>
</evidence>
<organism evidence="1 2">
    <name type="scientific">Stakelama tenebrarum</name>
    <dbReference type="NCBI Taxonomy" id="2711215"/>
    <lineage>
        <taxon>Bacteria</taxon>
        <taxon>Pseudomonadati</taxon>
        <taxon>Pseudomonadota</taxon>
        <taxon>Alphaproteobacteria</taxon>
        <taxon>Sphingomonadales</taxon>
        <taxon>Sphingomonadaceae</taxon>
        <taxon>Stakelama</taxon>
    </lineage>
</organism>
<accession>A0A6G6Y3X3</accession>
<sequence length="164" mass="17240">MAPHIVIPAPVGMAYLGKPRRKPMLLLAALLFAQDVPCTVQDADLPPELAGWVHPGETLAPGVPVLLEGSDSGAARVTYEAETVFEVTQAGVYGVVLDQRGWIEVTAMEEGAEPLRSVAHAHGPACSSIAKIVNFPLEPGSYRLNLSNLPAPRAKAMLLAPSAS</sequence>
<dbReference type="EMBL" id="CP049109">
    <property type="protein sequence ID" value="QIG79266.1"/>
    <property type="molecule type" value="Genomic_DNA"/>
</dbReference>
<dbReference type="AlphaFoldDB" id="A0A6G6Y3X3"/>
<evidence type="ECO:0000313" key="1">
    <source>
        <dbReference type="EMBL" id="QIG79266.1"/>
    </source>
</evidence>